<dbReference type="Pfam" id="PF03808">
    <property type="entry name" value="Glyco_tran_WecG"/>
    <property type="match status" value="1"/>
</dbReference>
<comment type="caution">
    <text evidence="3">The sequence shown here is derived from an EMBL/GenBank/DDBJ whole genome shotgun (WGS) entry which is preliminary data.</text>
</comment>
<keyword evidence="1" id="KW-0328">Glycosyltransferase</keyword>
<proteinExistence type="predicted"/>
<dbReference type="EMBL" id="MNVC01000019">
    <property type="protein sequence ID" value="OIO19589.1"/>
    <property type="molecule type" value="Genomic_DNA"/>
</dbReference>
<reference evidence="3 4" key="1">
    <citation type="journal article" date="2016" name="Environ. Microbiol.">
        <title>Genomic resolution of a cold subsurface aquifer community provides metabolic insights for novel microbes adapted to high CO concentrations.</title>
        <authorList>
            <person name="Probst A.J."/>
            <person name="Castelle C.J."/>
            <person name="Singh A."/>
            <person name="Brown C.T."/>
            <person name="Anantharaman K."/>
            <person name="Sharon I."/>
            <person name="Hug L.A."/>
            <person name="Burstein D."/>
            <person name="Emerson J.B."/>
            <person name="Thomas B.C."/>
            <person name="Banfield J.F."/>
        </authorList>
    </citation>
    <scope>NUCLEOTIDE SEQUENCE [LARGE SCALE GENOMIC DNA]</scope>
    <source>
        <strain evidence="3">CG1_02_32_51</strain>
    </source>
</reference>
<evidence type="ECO:0000313" key="4">
    <source>
        <dbReference type="Proteomes" id="UP000181941"/>
    </source>
</evidence>
<sequence>MFDSVKILGIKISKLNKKESLELVSNFLVLQGQYKIFTPNPEMLVDARKDSYFRKVLNNSDLNICDGHGIKFLSKEKITVISGVDFMLDICKIAEQEKYSIFLLGSGSDIVLEKLQKKLQNSFPKLKIVGSNPGLKIDLKLEEDKVSLDFDKSKNEEIIKNINESNASILFVAFGHNKQEKWIYENLQNLPKVKLAMGVGGSFDFISGKIKRAPKFLQRFGLEWFYRLIIQPKRFMRILKATIIFTYFKITNNK</sequence>
<dbReference type="NCBIfam" id="TIGR00696">
    <property type="entry name" value="wecG_tagA_cpsF"/>
    <property type="match status" value="1"/>
</dbReference>
<evidence type="ECO:0000313" key="3">
    <source>
        <dbReference type="EMBL" id="OIO19589.1"/>
    </source>
</evidence>
<evidence type="ECO:0000256" key="2">
    <source>
        <dbReference type="ARBA" id="ARBA00022679"/>
    </source>
</evidence>
<dbReference type="PANTHER" id="PTHR34136">
    <property type="match status" value="1"/>
</dbReference>
<evidence type="ECO:0000256" key="1">
    <source>
        <dbReference type="ARBA" id="ARBA00022676"/>
    </source>
</evidence>
<keyword evidence="2" id="KW-0808">Transferase</keyword>
<organism evidence="3 4">
    <name type="scientific">Candidatus Magasanikbacteria bacterium CG1_02_32_51</name>
    <dbReference type="NCBI Taxonomy" id="1805238"/>
    <lineage>
        <taxon>Bacteria</taxon>
        <taxon>Candidatus Magasanikiibacteriota</taxon>
    </lineage>
</organism>
<dbReference type="PANTHER" id="PTHR34136:SF1">
    <property type="entry name" value="UDP-N-ACETYL-D-MANNOSAMINURONIC ACID TRANSFERASE"/>
    <property type="match status" value="1"/>
</dbReference>
<evidence type="ECO:0008006" key="5">
    <source>
        <dbReference type="Google" id="ProtNLM"/>
    </source>
</evidence>
<accession>A0A1J4U9Z8</accession>
<dbReference type="Proteomes" id="UP000181941">
    <property type="component" value="Unassembled WGS sequence"/>
</dbReference>
<dbReference type="InterPro" id="IPR004629">
    <property type="entry name" value="WecG_TagA_CpsF"/>
</dbReference>
<dbReference type="GO" id="GO:0016758">
    <property type="term" value="F:hexosyltransferase activity"/>
    <property type="evidence" value="ECO:0007669"/>
    <property type="project" value="TreeGrafter"/>
</dbReference>
<dbReference type="STRING" id="1805238.AUJ23_01710"/>
<dbReference type="AlphaFoldDB" id="A0A1J4U9Z8"/>
<dbReference type="CDD" id="cd06533">
    <property type="entry name" value="Glyco_transf_WecG_TagA"/>
    <property type="match status" value="1"/>
</dbReference>
<gene>
    <name evidence="3" type="ORF">AUJ23_01710</name>
</gene>
<name>A0A1J4U9Z8_9BACT</name>
<protein>
    <recommendedName>
        <fullName evidence="5">Glycosyltransferase</fullName>
    </recommendedName>
</protein>